<dbReference type="GO" id="GO:0006629">
    <property type="term" value="P:lipid metabolic process"/>
    <property type="evidence" value="ECO:0007669"/>
    <property type="project" value="InterPro"/>
</dbReference>
<sequence>MDSRTILWYVVLAAIACLGVALTSLAYVNMVNFPPSDATLTKDLAVYSDIVKATPLGCPSDDVLCDYYMASSGYTVIPSTTVYTYITTNAITEVIKGGARLIELDIYAVNGDPVVGLADSKTNAMFTYNTLKFEDCCTTLANTMFNSGTTSGYANPFVLSLNFHSEDNAFITQCADIMKMTLRKFMLHNEYSYQRKNLAVEPICNLMGKLVIVSGGNTKGNGMDELVNMSWASSNMRRMTYTEASQTFDHEELIEYNKRNITLVVPDMRSSEVKNKNAEICFAYGCQWVAMNYGSLDNAMEVYTGQFATSSFAIKPDPLRYHPVTYKKPEPQSAGVSFQPKQITSPMYDFTIKSNQ</sequence>
<accession>A0A6C0AIL7</accession>
<evidence type="ECO:0000259" key="2">
    <source>
        <dbReference type="PROSITE" id="PS50008"/>
    </source>
</evidence>
<dbReference type="InterPro" id="IPR001711">
    <property type="entry name" value="PLipase_C_Pinositol-sp_Y"/>
</dbReference>
<evidence type="ECO:0000313" key="3">
    <source>
        <dbReference type="EMBL" id="QHS79619.1"/>
    </source>
</evidence>
<dbReference type="Pfam" id="PF00388">
    <property type="entry name" value="PI-PLC-X"/>
    <property type="match status" value="1"/>
</dbReference>
<dbReference type="AlphaFoldDB" id="A0A6C0AIL7"/>
<keyword evidence="1" id="KW-1133">Transmembrane helix</keyword>
<dbReference type="SUPFAM" id="SSF51695">
    <property type="entry name" value="PLC-like phosphodiesterases"/>
    <property type="match status" value="1"/>
</dbReference>
<dbReference type="PROSITE" id="PS50008">
    <property type="entry name" value="PIPLC_Y_DOMAIN"/>
    <property type="match status" value="1"/>
</dbReference>
<dbReference type="InterPro" id="IPR000909">
    <property type="entry name" value="PLipase_C_PInositol-sp_X_dom"/>
</dbReference>
<name>A0A6C0AIL7_9ZZZZ</name>
<dbReference type="GO" id="GO:0035556">
    <property type="term" value="P:intracellular signal transduction"/>
    <property type="evidence" value="ECO:0007669"/>
    <property type="project" value="InterPro"/>
</dbReference>
<dbReference type="Gene3D" id="3.20.20.190">
    <property type="entry name" value="Phosphatidylinositol (PI) phosphodiesterase"/>
    <property type="match status" value="1"/>
</dbReference>
<dbReference type="GO" id="GO:0004435">
    <property type="term" value="F:phosphatidylinositol-4,5-bisphosphate phospholipase C activity"/>
    <property type="evidence" value="ECO:0007669"/>
    <property type="project" value="InterPro"/>
</dbReference>
<reference evidence="3" key="1">
    <citation type="journal article" date="2020" name="Nature">
        <title>Giant virus diversity and host interactions through global metagenomics.</title>
        <authorList>
            <person name="Schulz F."/>
            <person name="Roux S."/>
            <person name="Paez-Espino D."/>
            <person name="Jungbluth S."/>
            <person name="Walsh D.A."/>
            <person name="Denef V.J."/>
            <person name="McMahon K.D."/>
            <person name="Konstantinidis K.T."/>
            <person name="Eloe-Fadrosh E.A."/>
            <person name="Kyrpides N.C."/>
            <person name="Woyke T."/>
        </authorList>
    </citation>
    <scope>NUCLEOTIDE SEQUENCE</scope>
    <source>
        <strain evidence="3">GVMAG-S-1035303-20</strain>
    </source>
</reference>
<keyword evidence="1" id="KW-0812">Transmembrane</keyword>
<evidence type="ECO:0000256" key="1">
    <source>
        <dbReference type="SAM" id="Phobius"/>
    </source>
</evidence>
<feature type="transmembrane region" description="Helical" evidence="1">
    <location>
        <begin position="6"/>
        <end position="28"/>
    </location>
</feature>
<protein>
    <recommendedName>
        <fullName evidence="2">PI-PLC Y-box domain-containing protein</fullName>
    </recommendedName>
</protein>
<dbReference type="PANTHER" id="PTHR10336">
    <property type="entry name" value="PHOSPHOINOSITIDE-SPECIFIC PHOSPHOLIPASE C FAMILY PROTEIN"/>
    <property type="match status" value="1"/>
</dbReference>
<dbReference type="EMBL" id="MN740650">
    <property type="protein sequence ID" value="QHS79619.1"/>
    <property type="molecule type" value="Genomic_DNA"/>
</dbReference>
<dbReference type="InterPro" id="IPR017946">
    <property type="entry name" value="PLC-like_Pdiesterase_TIM-brl"/>
</dbReference>
<dbReference type="InterPro" id="IPR001192">
    <property type="entry name" value="PI-PLC_fam"/>
</dbReference>
<dbReference type="PROSITE" id="PS50007">
    <property type="entry name" value="PIPLC_X_DOMAIN"/>
    <property type="match status" value="1"/>
</dbReference>
<proteinExistence type="predicted"/>
<dbReference type="PROSITE" id="PS51257">
    <property type="entry name" value="PROKAR_LIPOPROTEIN"/>
    <property type="match status" value="1"/>
</dbReference>
<feature type="domain" description="PI-PLC Y-box" evidence="2">
    <location>
        <begin position="235"/>
        <end position="320"/>
    </location>
</feature>
<dbReference type="SMART" id="SM00149">
    <property type="entry name" value="PLCYc"/>
    <property type="match status" value="1"/>
</dbReference>
<dbReference type="Pfam" id="PF00387">
    <property type="entry name" value="PI-PLC-Y"/>
    <property type="match status" value="1"/>
</dbReference>
<organism evidence="3">
    <name type="scientific">viral metagenome</name>
    <dbReference type="NCBI Taxonomy" id="1070528"/>
    <lineage>
        <taxon>unclassified sequences</taxon>
        <taxon>metagenomes</taxon>
        <taxon>organismal metagenomes</taxon>
    </lineage>
</organism>
<keyword evidence="1" id="KW-0472">Membrane</keyword>